<dbReference type="PANTHER" id="PTHR23023">
    <property type="entry name" value="DIMETHYLANILINE MONOOXYGENASE"/>
    <property type="match status" value="1"/>
</dbReference>
<dbReference type="Proteomes" id="UP000663848">
    <property type="component" value="Unassembled WGS sequence"/>
</dbReference>
<organism evidence="5 6">
    <name type="scientific">Rotaria socialis</name>
    <dbReference type="NCBI Taxonomy" id="392032"/>
    <lineage>
        <taxon>Eukaryota</taxon>
        <taxon>Metazoa</taxon>
        <taxon>Spiralia</taxon>
        <taxon>Gnathifera</taxon>
        <taxon>Rotifera</taxon>
        <taxon>Eurotatoria</taxon>
        <taxon>Bdelloidea</taxon>
        <taxon>Philodinida</taxon>
        <taxon>Philodinidae</taxon>
        <taxon>Rotaria</taxon>
    </lineage>
</organism>
<dbReference type="GO" id="GO:0050661">
    <property type="term" value="F:NADP binding"/>
    <property type="evidence" value="ECO:0007669"/>
    <property type="project" value="InterPro"/>
</dbReference>
<dbReference type="InterPro" id="IPR050346">
    <property type="entry name" value="FMO-like"/>
</dbReference>
<dbReference type="EMBL" id="CAJOBR010051281">
    <property type="protein sequence ID" value="CAF5051430.1"/>
    <property type="molecule type" value="Genomic_DNA"/>
</dbReference>
<dbReference type="InterPro" id="IPR036188">
    <property type="entry name" value="FAD/NAD-bd_sf"/>
</dbReference>
<name>A0A822CRD7_9BILA</name>
<dbReference type="Pfam" id="PF00743">
    <property type="entry name" value="FMO-like"/>
    <property type="match status" value="1"/>
</dbReference>
<dbReference type="GO" id="GO:0004499">
    <property type="term" value="F:N,N-dimethylaniline monooxygenase activity"/>
    <property type="evidence" value="ECO:0007669"/>
    <property type="project" value="InterPro"/>
</dbReference>
<gene>
    <name evidence="5" type="ORF">QYT958_LOCUS42072</name>
</gene>
<dbReference type="InterPro" id="IPR020946">
    <property type="entry name" value="Flavin_mOase-like"/>
</dbReference>
<evidence type="ECO:0000256" key="4">
    <source>
        <dbReference type="ARBA" id="ARBA00023002"/>
    </source>
</evidence>
<accession>A0A822CRD7</accession>
<evidence type="ECO:0000313" key="6">
    <source>
        <dbReference type="Proteomes" id="UP000663848"/>
    </source>
</evidence>
<comment type="caution">
    <text evidence="5">The sequence shown here is derived from an EMBL/GenBank/DDBJ whole genome shotgun (WGS) entry which is preliminary data.</text>
</comment>
<keyword evidence="2" id="KW-0285">Flavoprotein</keyword>
<feature type="non-terminal residue" evidence="5">
    <location>
        <position position="60"/>
    </location>
</feature>
<keyword evidence="4" id="KW-0560">Oxidoreductase</keyword>
<evidence type="ECO:0000256" key="3">
    <source>
        <dbReference type="ARBA" id="ARBA00022827"/>
    </source>
</evidence>
<dbReference type="GO" id="GO:0050660">
    <property type="term" value="F:flavin adenine dinucleotide binding"/>
    <property type="evidence" value="ECO:0007669"/>
    <property type="project" value="InterPro"/>
</dbReference>
<keyword evidence="3" id="KW-0274">FAD</keyword>
<proteinExistence type="inferred from homology"/>
<protein>
    <recommendedName>
        <fullName evidence="7">Flavin-containing monooxygenase</fullName>
    </recommendedName>
</protein>
<comment type="similarity">
    <text evidence="1">Belongs to the FMO family.</text>
</comment>
<evidence type="ECO:0000256" key="1">
    <source>
        <dbReference type="ARBA" id="ARBA00009183"/>
    </source>
</evidence>
<sequence>MQIRLYKYVWPAHMTHPTLAVMGLVQPWGAINPITELQARWAVRVFNGELRLPSRIKMDE</sequence>
<dbReference type="AlphaFoldDB" id="A0A822CRD7"/>
<evidence type="ECO:0000256" key="2">
    <source>
        <dbReference type="ARBA" id="ARBA00022630"/>
    </source>
</evidence>
<evidence type="ECO:0008006" key="7">
    <source>
        <dbReference type="Google" id="ProtNLM"/>
    </source>
</evidence>
<reference evidence="5" key="1">
    <citation type="submission" date="2021-02" db="EMBL/GenBank/DDBJ databases">
        <authorList>
            <person name="Nowell W R."/>
        </authorList>
    </citation>
    <scope>NUCLEOTIDE SEQUENCE</scope>
</reference>
<evidence type="ECO:0000313" key="5">
    <source>
        <dbReference type="EMBL" id="CAF5051430.1"/>
    </source>
</evidence>
<dbReference type="Gene3D" id="3.50.50.60">
    <property type="entry name" value="FAD/NAD(P)-binding domain"/>
    <property type="match status" value="1"/>
</dbReference>